<sequence>MKDFNFSKWNTILGWFAFAVALITFTLTVEPTASFWDAGEYIATASKLEIGHPPGAPLYQMLGAVFSVFALESSQIALMVNMMSVLASAFTILFMFWSISILIRKISGKAETLSAGQKTAVLGSALVGSLAFTFTDSFWFNAVEAEVYAMATFILSVIFYVGLLWERDMLKPRGNRWLILICFIVGLLFGVHFMGLLAIPAIGYLYFFKNYKEVTAKNFIIATVIIVAILMFIFKLLLPYSLSFFAISEVFFVNTIGLPFNSGTIIALLVVIAGFYFGITYTRKKGFVHVNTLLLCVLFILIGFSSWTMLPIRANAGTVINENNPANARELLAYYNREQYGESHLFYGPQFTEMYSGLDENNPYSDAKPKYEQDEKTGKYVIVNDWENANQNLDDNHKGFLPRMWSPEHKANYLGFIGELEFTVKPEYRDQQELLNAVADVKTKYALGQIDAEDYDQFLTQFGQYLDIEKPSFAANIGYMIEYQFGYMYWRYFMWNFTGRQDDVQGKMDDLHGNWLSGIKFIDELRLGSQDNLPSDVKNNKARNTYFFLPFLLGLLGLVFQFTKDKKNFWVLLVFFLFTGLALKVYLNERPFEVRERDYALVGSFYVFAMWIGFGVYALYDMLKDKITTKMLAPAVTVVCLLAVPVVLASQNWDDHDRSDRYTAQSMAKMYLDSCDENAILFTIGDNDTFALWYAQEIEGYRRDVRVVNTALFATDWYIDQMRRKAYESDRIPTTLEHKNYVYGVNDAVWYQKDPRVRDTLLIKDWIKYIKSDNETTKAELRSGQIVNTFPTKNLRLPVSGSNAIEHGIVKEKDREKIAPYIDITLKGDIIYKNRLIMLDVIANNEWKRPIYFTGGSYGDDDYLWMKDYLQLDGMCYKLVPIRTPIDKRNPYDMGRIDTDKMYNIVKEWDWGNGNDPDIYHDPETRKNGLVYRSNLAKLIEELIKVKDFERAEEMLDLGMEQMPVDYYGFYTLLEPFISGYYEIGKPKKARDIWRQVATKYQENLTYYSGFKESRQFRYAEDIITDIERYRSLVDILIIYQDEELVKPEAEKFNNYLRLFRHFYGEDEEMNPEEELTPEEQQYIEGFEQEFGTETTPKIDSVNNLDSIN</sequence>
<dbReference type="EMBL" id="CP002046">
    <property type="protein sequence ID" value="EAP87365.1"/>
    <property type="molecule type" value="Genomic_DNA"/>
</dbReference>
<dbReference type="KEGG" id="cat:CA2559_01380"/>
<keyword evidence="1" id="KW-0472">Membrane</keyword>
<dbReference type="HOGENOM" id="CLU_005363_0_0_10"/>
<evidence type="ECO:0000313" key="3">
    <source>
        <dbReference type="Proteomes" id="UP000002297"/>
    </source>
</evidence>
<keyword evidence="1" id="KW-0812">Transmembrane</keyword>
<dbReference type="InterPro" id="IPR021280">
    <property type="entry name" value="TMEM260-like"/>
</dbReference>
<name>A3U548_CROAH</name>
<dbReference type="GeneID" id="89452077"/>
<dbReference type="AlphaFoldDB" id="A3U548"/>
<keyword evidence="3" id="KW-1185">Reference proteome</keyword>
<feature type="transmembrane region" description="Helical" evidence="1">
    <location>
        <begin position="569"/>
        <end position="587"/>
    </location>
</feature>
<dbReference type="STRING" id="216432.CA2559_01380"/>
<dbReference type="eggNOG" id="COG1275">
    <property type="taxonomic scope" value="Bacteria"/>
</dbReference>
<dbReference type="PANTHER" id="PTHR16214:SF3">
    <property type="entry name" value="TRANSMEMBRANE PROTEIN 260"/>
    <property type="match status" value="1"/>
</dbReference>
<feature type="transmembrane region" description="Helical" evidence="1">
    <location>
        <begin position="289"/>
        <end position="310"/>
    </location>
</feature>
<feature type="transmembrane region" description="Helical" evidence="1">
    <location>
        <begin position="12"/>
        <end position="29"/>
    </location>
</feature>
<dbReference type="Proteomes" id="UP000002297">
    <property type="component" value="Chromosome"/>
</dbReference>
<evidence type="ECO:0000256" key="1">
    <source>
        <dbReference type="SAM" id="Phobius"/>
    </source>
</evidence>
<dbReference type="PANTHER" id="PTHR16214">
    <property type="entry name" value="TRANSMEMBRANE PROTEIN 260"/>
    <property type="match status" value="1"/>
</dbReference>
<keyword evidence="1" id="KW-1133">Transmembrane helix</keyword>
<feature type="transmembrane region" description="Helical" evidence="1">
    <location>
        <begin position="147"/>
        <end position="165"/>
    </location>
</feature>
<dbReference type="InterPro" id="IPR052724">
    <property type="entry name" value="GT117_domain-containing"/>
</dbReference>
<evidence type="ECO:0000313" key="2">
    <source>
        <dbReference type="EMBL" id="EAP87365.1"/>
    </source>
</evidence>
<organism evidence="2 3">
    <name type="scientific">Croceibacter atlanticus (strain ATCC BAA-628 / JCM 21780 / CIP 108009 / IAM 15332 / KCTC 12090 / HTCC2559)</name>
    <dbReference type="NCBI Taxonomy" id="216432"/>
    <lineage>
        <taxon>Bacteria</taxon>
        <taxon>Pseudomonadati</taxon>
        <taxon>Bacteroidota</taxon>
        <taxon>Flavobacteriia</taxon>
        <taxon>Flavobacteriales</taxon>
        <taxon>Flavobacteriaceae</taxon>
        <taxon>Croceibacter</taxon>
    </lineage>
</organism>
<feature type="transmembrane region" description="Helical" evidence="1">
    <location>
        <begin position="545"/>
        <end position="563"/>
    </location>
</feature>
<dbReference type="RefSeq" id="WP_013186043.1">
    <property type="nucleotide sequence ID" value="NC_014230.1"/>
</dbReference>
<evidence type="ECO:0008006" key="4">
    <source>
        <dbReference type="Google" id="ProtNLM"/>
    </source>
</evidence>
<proteinExistence type="predicted"/>
<feature type="transmembrane region" description="Helical" evidence="1">
    <location>
        <begin position="219"/>
        <end position="238"/>
    </location>
</feature>
<feature type="transmembrane region" description="Helical" evidence="1">
    <location>
        <begin position="599"/>
        <end position="620"/>
    </location>
</feature>
<feature type="transmembrane region" description="Helical" evidence="1">
    <location>
        <begin position="120"/>
        <end position="141"/>
    </location>
</feature>
<feature type="transmembrane region" description="Helical" evidence="1">
    <location>
        <begin position="250"/>
        <end position="277"/>
    </location>
</feature>
<reference evidence="2 3" key="1">
    <citation type="journal article" date="2010" name="J. Bacteriol.">
        <title>The complete genome sequence of Croceibacter atlanticus HTCC2559T.</title>
        <authorList>
            <person name="Oh H.M."/>
            <person name="Kang I."/>
            <person name="Ferriera S."/>
            <person name="Giovannoni S.J."/>
            <person name="Cho J.C."/>
        </authorList>
    </citation>
    <scope>NUCLEOTIDE SEQUENCE [LARGE SCALE GENOMIC DNA]</scope>
    <source>
        <strain evidence="3">ATCC BAA-628 / HTCC2559 / KCTC 12090</strain>
    </source>
</reference>
<dbReference type="OrthoDB" id="9807602at2"/>
<dbReference type="Pfam" id="PF11028">
    <property type="entry name" value="TMEM260-like"/>
    <property type="match status" value="1"/>
</dbReference>
<accession>A3U548</accession>
<protein>
    <recommendedName>
        <fullName evidence="4">DUF2723 domain-containing protein</fullName>
    </recommendedName>
</protein>
<feature type="transmembrane region" description="Helical" evidence="1">
    <location>
        <begin position="76"/>
        <end position="99"/>
    </location>
</feature>
<gene>
    <name evidence="2" type="ordered locus">CA2559_01380</name>
</gene>
<feature type="transmembrane region" description="Helical" evidence="1">
    <location>
        <begin position="177"/>
        <end position="207"/>
    </location>
</feature>